<evidence type="ECO:0000256" key="1">
    <source>
        <dbReference type="ARBA" id="ARBA00004651"/>
    </source>
</evidence>
<dbReference type="AlphaFoldDB" id="A0A931DJC5"/>
<dbReference type="InterPro" id="IPR036259">
    <property type="entry name" value="MFS_trans_sf"/>
</dbReference>
<dbReference type="Proteomes" id="UP000614047">
    <property type="component" value="Unassembled WGS sequence"/>
</dbReference>
<feature type="transmembrane region" description="Helical" evidence="8">
    <location>
        <begin position="376"/>
        <end position="396"/>
    </location>
</feature>
<evidence type="ECO:0000256" key="8">
    <source>
        <dbReference type="SAM" id="Phobius"/>
    </source>
</evidence>
<feature type="transmembrane region" description="Helical" evidence="8">
    <location>
        <begin position="319"/>
        <end position="340"/>
    </location>
</feature>
<keyword evidence="5 8" id="KW-1133">Transmembrane helix</keyword>
<dbReference type="PANTHER" id="PTHR23501:SF1">
    <property type="entry name" value="TRANSPORT PROTEIN HSRA-RELATED"/>
    <property type="match status" value="1"/>
</dbReference>
<evidence type="ECO:0000313" key="10">
    <source>
        <dbReference type="EMBL" id="MBG6090472.1"/>
    </source>
</evidence>
<keyword evidence="6 8" id="KW-0472">Membrane</keyword>
<dbReference type="GO" id="GO:0005886">
    <property type="term" value="C:plasma membrane"/>
    <property type="evidence" value="ECO:0007669"/>
    <property type="project" value="UniProtKB-SubCell"/>
</dbReference>
<dbReference type="SUPFAM" id="SSF103473">
    <property type="entry name" value="MFS general substrate transporter"/>
    <property type="match status" value="1"/>
</dbReference>
<sequence length="537" mass="54521">MSETPSSPPAGPNAPADAAPAGLDRQIIVLGLVIVSGTIMAILDTTIVNVALETLGRDLSAGLSTIQWAVTGYLLAMGTVIPLTGWAVDRFGGRRVWTTSILLFVLGSALCGTAWNAGSLILFRVVQGLGGGMLMPTGMAILTMAAGPRRMGRVMSIVGVPMLLGPVLGPVLGGWLVEDAGWRWIFLVNVPVGLLALALAWWRVPAGRPSRAAAGLDLRGLALLPPGFVLLIYGLSTASGPAGFGAPATIAWLAAGGTLVALFVAHGIRRGPGALIDVRLFADRTYAAASAGAFLYGTALLGSLLLLPLYFQVARGEGALTAGLLLVAQGLGAAAAMPVGGVVTDRFGAGRVVPLGIVLLVLGTLPFARAGADTSQLALCGALFVRGLGLGCTMMPTMSSALTTLRAAAVPRATSTLNILLQLGGSFGAALFAVVLSRQIAQRLPQVHGPAGGGRAGPVPEQIRERVAPQLADAFGHTFWVALALTSLMIVPALLLPRKGAHARLAREAAKGQEAPGGPPSLGKAGTGDEGGGTPPR</sequence>
<evidence type="ECO:0000256" key="6">
    <source>
        <dbReference type="ARBA" id="ARBA00023136"/>
    </source>
</evidence>
<comment type="subcellular location">
    <subcellularLocation>
        <location evidence="1">Cell membrane</location>
        <topology evidence="1">Multi-pass membrane protein</topology>
    </subcellularLocation>
</comment>
<comment type="caution">
    <text evidence="10">The sequence shown here is derived from an EMBL/GenBank/DDBJ whole genome shotgun (WGS) entry which is preliminary data.</text>
</comment>
<keyword evidence="4 8" id="KW-0812">Transmembrane</keyword>
<evidence type="ECO:0000256" key="4">
    <source>
        <dbReference type="ARBA" id="ARBA00022692"/>
    </source>
</evidence>
<dbReference type="RefSeq" id="WP_197012927.1">
    <property type="nucleotide sequence ID" value="NZ_BAABES010000016.1"/>
</dbReference>
<dbReference type="PANTHER" id="PTHR23501">
    <property type="entry name" value="MAJOR FACILITATOR SUPERFAMILY"/>
    <property type="match status" value="1"/>
</dbReference>
<keyword evidence="3" id="KW-1003">Cell membrane</keyword>
<dbReference type="InterPro" id="IPR020846">
    <property type="entry name" value="MFS_dom"/>
</dbReference>
<evidence type="ECO:0000313" key="11">
    <source>
        <dbReference type="Proteomes" id="UP000614047"/>
    </source>
</evidence>
<organism evidence="10 11">
    <name type="scientific">Actinomadura viridis</name>
    <dbReference type="NCBI Taxonomy" id="58110"/>
    <lineage>
        <taxon>Bacteria</taxon>
        <taxon>Bacillati</taxon>
        <taxon>Actinomycetota</taxon>
        <taxon>Actinomycetes</taxon>
        <taxon>Streptosporangiales</taxon>
        <taxon>Thermomonosporaceae</taxon>
        <taxon>Actinomadura</taxon>
    </lineage>
</organism>
<feature type="transmembrane region" description="Helical" evidence="8">
    <location>
        <begin position="417"/>
        <end position="436"/>
    </location>
</feature>
<feature type="transmembrane region" description="Helical" evidence="8">
    <location>
        <begin position="154"/>
        <end position="176"/>
    </location>
</feature>
<name>A0A931DJC5_9ACTN</name>
<keyword evidence="11" id="KW-1185">Reference proteome</keyword>
<evidence type="ECO:0000256" key="2">
    <source>
        <dbReference type="ARBA" id="ARBA00022448"/>
    </source>
</evidence>
<proteinExistence type="predicted"/>
<gene>
    <name evidence="10" type="ORF">IW256_004585</name>
</gene>
<feature type="transmembrane region" description="Helical" evidence="8">
    <location>
        <begin position="27"/>
        <end position="48"/>
    </location>
</feature>
<feature type="transmembrane region" description="Helical" evidence="8">
    <location>
        <begin position="68"/>
        <end position="88"/>
    </location>
</feature>
<feature type="region of interest" description="Disordered" evidence="7">
    <location>
        <begin position="506"/>
        <end position="537"/>
    </location>
</feature>
<feature type="domain" description="Major facilitator superfamily (MFS) profile" evidence="9">
    <location>
        <begin position="30"/>
        <end position="501"/>
    </location>
</feature>
<dbReference type="PROSITE" id="PS50850">
    <property type="entry name" value="MFS"/>
    <property type="match status" value="1"/>
</dbReference>
<feature type="transmembrane region" description="Helical" evidence="8">
    <location>
        <begin position="286"/>
        <end position="307"/>
    </location>
</feature>
<feature type="compositionally biased region" description="Gly residues" evidence="7">
    <location>
        <begin position="525"/>
        <end position="537"/>
    </location>
</feature>
<evidence type="ECO:0000256" key="7">
    <source>
        <dbReference type="SAM" id="MobiDB-lite"/>
    </source>
</evidence>
<feature type="transmembrane region" description="Helical" evidence="8">
    <location>
        <begin position="216"/>
        <end position="236"/>
    </location>
</feature>
<dbReference type="CDD" id="cd17503">
    <property type="entry name" value="MFS_LmrB_MDR_like"/>
    <property type="match status" value="1"/>
</dbReference>
<accession>A0A931DJC5</accession>
<feature type="transmembrane region" description="Helical" evidence="8">
    <location>
        <begin position="352"/>
        <end position="370"/>
    </location>
</feature>
<dbReference type="GO" id="GO:0022857">
    <property type="term" value="F:transmembrane transporter activity"/>
    <property type="evidence" value="ECO:0007669"/>
    <property type="project" value="InterPro"/>
</dbReference>
<dbReference type="NCBIfam" id="TIGR00711">
    <property type="entry name" value="efflux_EmrB"/>
    <property type="match status" value="1"/>
</dbReference>
<feature type="transmembrane region" description="Helical" evidence="8">
    <location>
        <begin position="479"/>
        <end position="497"/>
    </location>
</feature>
<evidence type="ECO:0000259" key="9">
    <source>
        <dbReference type="PROSITE" id="PS50850"/>
    </source>
</evidence>
<dbReference type="InterPro" id="IPR011701">
    <property type="entry name" value="MFS"/>
</dbReference>
<dbReference type="Gene3D" id="1.20.1250.20">
    <property type="entry name" value="MFS general substrate transporter like domains"/>
    <property type="match status" value="2"/>
</dbReference>
<dbReference type="EMBL" id="JADOUA010000001">
    <property type="protein sequence ID" value="MBG6090472.1"/>
    <property type="molecule type" value="Genomic_DNA"/>
</dbReference>
<feature type="transmembrane region" description="Helical" evidence="8">
    <location>
        <begin position="242"/>
        <end position="265"/>
    </location>
</feature>
<dbReference type="InterPro" id="IPR004638">
    <property type="entry name" value="EmrB-like"/>
</dbReference>
<protein>
    <submittedName>
        <fullName evidence="10">EmrB/QacA subfamily drug resistance transporter</fullName>
    </submittedName>
</protein>
<evidence type="ECO:0000256" key="3">
    <source>
        <dbReference type="ARBA" id="ARBA00022475"/>
    </source>
</evidence>
<keyword evidence="2" id="KW-0813">Transport</keyword>
<feature type="transmembrane region" description="Helical" evidence="8">
    <location>
        <begin position="95"/>
        <end position="115"/>
    </location>
</feature>
<dbReference type="Pfam" id="PF07690">
    <property type="entry name" value="MFS_1"/>
    <property type="match status" value="1"/>
</dbReference>
<reference evidence="10" key="1">
    <citation type="submission" date="2020-11" db="EMBL/GenBank/DDBJ databases">
        <title>Sequencing the genomes of 1000 actinobacteria strains.</title>
        <authorList>
            <person name="Klenk H.-P."/>
        </authorList>
    </citation>
    <scope>NUCLEOTIDE SEQUENCE</scope>
    <source>
        <strain evidence="10">DSM 43175</strain>
    </source>
</reference>
<evidence type="ECO:0000256" key="5">
    <source>
        <dbReference type="ARBA" id="ARBA00022989"/>
    </source>
</evidence>
<feature type="transmembrane region" description="Helical" evidence="8">
    <location>
        <begin position="182"/>
        <end position="204"/>
    </location>
</feature>
<feature type="transmembrane region" description="Helical" evidence="8">
    <location>
        <begin position="121"/>
        <end position="142"/>
    </location>
</feature>